<reference evidence="1" key="1">
    <citation type="submission" date="2023-04" db="EMBL/GenBank/DDBJ databases">
        <title>Draft Genome sequencing of Naganishia species isolated from polar environments using Oxford Nanopore Technology.</title>
        <authorList>
            <person name="Leo P."/>
            <person name="Venkateswaran K."/>
        </authorList>
    </citation>
    <scope>NUCLEOTIDE SEQUENCE</scope>
    <source>
        <strain evidence="1">MNA-CCFEE 5262</strain>
    </source>
</reference>
<protein>
    <submittedName>
        <fullName evidence="1">Uncharacterized protein</fullName>
    </submittedName>
</protein>
<name>A0ACC2WSI9_9TREE</name>
<dbReference type="EMBL" id="JASBWS010000009">
    <property type="protein sequence ID" value="KAJ9114423.1"/>
    <property type="molecule type" value="Genomic_DNA"/>
</dbReference>
<comment type="caution">
    <text evidence="1">The sequence shown here is derived from an EMBL/GenBank/DDBJ whole genome shotgun (WGS) entry which is preliminary data.</text>
</comment>
<gene>
    <name evidence="1" type="ORF">QFC20_001566</name>
</gene>
<accession>A0ACC2WSI9</accession>
<keyword evidence="2" id="KW-1185">Reference proteome</keyword>
<sequence>MPGRRSRSPTPDRSHRRTKRRDEYDDEDDKRGKEKKTVDSLSEVGVKEISDDDYFLKAAGFRLWLREEKGKHIDELSGDSARKYFKKFVKVCASTGFRGSFAHAASPSKRWNACTLPTQYYKTQTTTAQSASTQTAYKWSFASNRSKVDKDELARLREDVDRMTNGSAKGASSTAASRPAVGPSLPPGMTREVGPAFPSTMFSANHTDRQLALEQKAEDASRARKTERKAAYEKADDLVPRSGGREGKMEERRAVNDENRKYRERDAASGFEVDEGTLMGTGNSFQTALAQRQQADTRRQERRGNFQADKRSEMSERMSAMKSKEDATMAMFKQMAQSRFGPGQ</sequence>
<evidence type="ECO:0000313" key="2">
    <source>
        <dbReference type="Proteomes" id="UP001230649"/>
    </source>
</evidence>
<proteinExistence type="predicted"/>
<evidence type="ECO:0000313" key="1">
    <source>
        <dbReference type="EMBL" id="KAJ9114423.1"/>
    </source>
</evidence>
<dbReference type="Proteomes" id="UP001230649">
    <property type="component" value="Unassembled WGS sequence"/>
</dbReference>
<organism evidence="1 2">
    <name type="scientific">Naganishia adeliensis</name>
    <dbReference type="NCBI Taxonomy" id="92952"/>
    <lineage>
        <taxon>Eukaryota</taxon>
        <taxon>Fungi</taxon>
        <taxon>Dikarya</taxon>
        <taxon>Basidiomycota</taxon>
        <taxon>Agaricomycotina</taxon>
        <taxon>Tremellomycetes</taxon>
        <taxon>Filobasidiales</taxon>
        <taxon>Filobasidiaceae</taxon>
        <taxon>Naganishia</taxon>
    </lineage>
</organism>